<dbReference type="GO" id="GO:0003700">
    <property type="term" value="F:DNA-binding transcription factor activity"/>
    <property type="evidence" value="ECO:0007669"/>
    <property type="project" value="TreeGrafter"/>
</dbReference>
<dbReference type="Pfam" id="PF00027">
    <property type="entry name" value="cNMP_binding"/>
    <property type="match status" value="1"/>
</dbReference>
<dbReference type="InterPro" id="IPR036388">
    <property type="entry name" value="WH-like_DNA-bd_sf"/>
</dbReference>
<evidence type="ECO:0000256" key="2">
    <source>
        <dbReference type="ARBA" id="ARBA00023125"/>
    </source>
</evidence>
<dbReference type="PANTHER" id="PTHR24567:SF75">
    <property type="entry name" value="FUMARATE AND NITRATE REDUCTION REGULATORY PROTEIN"/>
    <property type="match status" value="1"/>
</dbReference>
<evidence type="ECO:0000313" key="7">
    <source>
        <dbReference type="Proteomes" id="UP000614811"/>
    </source>
</evidence>
<dbReference type="PRINTS" id="PR00034">
    <property type="entry name" value="HTHCRP"/>
</dbReference>
<dbReference type="Gene3D" id="1.10.10.10">
    <property type="entry name" value="Winged helix-like DNA-binding domain superfamily/Winged helix DNA-binding domain"/>
    <property type="match status" value="1"/>
</dbReference>
<evidence type="ECO:0000313" key="6">
    <source>
        <dbReference type="EMBL" id="GHA17493.1"/>
    </source>
</evidence>
<keyword evidence="7" id="KW-1185">Reference proteome</keyword>
<accession>A0A918VRS3</accession>
<dbReference type="GO" id="GO:0005829">
    <property type="term" value="C:cytosol"/>
    <property type="evidence" value="ECO:0007669"/>
    <property type="project" value="TreeGrafter"/>
</dbReference>
<dbReference type="AlphaFoldDB" id="A0A918VRS3"/>
<keyword evidence="3" id="KW-0804">Transcription</keyword>
<dbReference type="FunFam" id="1.10.10.10:FF:000028">
    <property type="entry name" value="Fumarate/nitrate reduction transcriptional regulator Fnr"/>
    <property type="match status" value="1"/>
</dbReference>
<sequence>MSDICLPLGLDKADICKLETIVTSTAVKHSGDIVLRQGDPFRKVYAVKSGMAKSYRLDQAGTEYIQSFHLPGELFGLDAIYAKRYGFTVEVLDTSVLCEMDFDELQTLCATLPSLQKQLFNLFSRDLYRSHVSPTDHFDQTAEQKLSGFIHNLLTRYKARGHRGLELHLPMSRRDIANHLGLAPETISRLLKRFQQKGVLAINNRLVEIVDPSKLEAMVHCHALESSGKMDPQVSSAKSAK</sequence>
<keyword evidence="1" id="KW-0805">Transcription regulation</keyword>
<reference evidence="6" key="1">
    <citation type="journal article" date="2014" name="Int. J. Syst. Evol. Microbiol.">
        <title>Complete genome sequence of Corynebacterium casei LMG S-19264T (=DSM 44701T), isolated from a smear-ripened cheese.</title>
        <authorList>
            <consortium name="US DOE Joint Genome Institute (JGI-PGF)"/>
            <person name="Walter F."/>
            <person name="Albersmeier A."/>
            <person name="Kalinowski J."/>
            <person name="Ruckert C."/>
        </authorList>
    </citation>
    <scope>NUCLEOTIDE SEQUENCE</scope>
    <source>
        <strain evidence="6">KCTC 12711</strain>
    </source>
</reference>
<dbReference type="EMBL" id="BMXA01000006">
    <property type="protein sequence ID" value="GHA17493.1"/>
    <property type="molecule type" value="Genomic_DNA"/>
</dbReference>
<dbReference type="GO" id="GO:0003677">
    <property type="term" value="F:DNA binding"/>
    <property type="evidence" value="ECO:0007669"/>
    <property type="project" value="UniProtKB-KW"/>
</dbReference>
<protein>
    <submittedName>
        <fullName evidence="6">Transcriptional activator protein anr</fullName>
    </submittedName>
</protein>
<keyword evidence="2" id="KW-0238">DNA-binding</keyword>
<name>A0A918VRS3_9GAMM</name>
<dbReference type="InterPro" id="IPR000595">
    <property type="entry name" value="cNMP-bd_dom"/>
</dbReference>
<dbReference type="PANTHER" id="PTHR24567">
    <property type="entry name" value="CRP FAMILY TRANSCRIPTIONAL REGULATORY PROTEIN"/>
    <property type="match status" value="1"/>
</dbReference>
<dbReference type="SUPFAM" id="SSF51206">
    <property type="entry name" value="cAMP-binding domain-like"/>
    <property type="match status" value="1"/>
</dbReference>
<dbReference type="CDD" id="cd00092">
    <property type="entry name" value="HTH_CRP"/>
    <property type="match status" value="1"/>
</dbReference>
<dbReference type="SMART" id="SM00100">
    <property type="entry name" value="cNMP"/>
    <property type="match status" value="1"/>
</dbReference>
<dbReference type="InterPro" id="IPR050397">
    <property type="entry name" value="Env_Response_Regulators"/>
</dbReference>
<reference evidence="6" key="2">
    <citation type="submission" date="2020-09" db="EMBL/GenBank/DDBJ databases">
        <authorList>
            <person name="Sun Q."/>
            <person name="Kim S."/>
        </authorList>
    </citation>
    <scope>NUCLEOTIDE SEQUENCE</scope>
    <source>
        <strain evidence="6">KCTC 12711</strain>
    </source>
</reference>
<dbReference type="InterPro" id="IPR018490">
    <property type="entry name" value="cNMP-bd_dom_sf"/>
</dbReference>
<dbReference type="Pfam" id="PF13545">
    <property type="entry name" value="HTH_Crp_2"/>
    <property type="match status" value="1"/>
</dbReference>
<dbReference type="Proteomes" id="UP000614811">
    <property type="component" value="Unassembled WGS sequence"/>
</dbReference>
<gene>
    <name evidence="6" type="primary">anr</name>
    <name evidence="6" type="ORF">GCM10008090_28990</name>
</gene>
<feature type="domain" description="HTH crp-type" evidence="5">
    <location>
        <begin position="140"/>
        <end position="213"/>
    </location>
</feature>
<evidence type="ECO:0000259" key="4">
    <source>
        <dbReference type="PROSITE" id="PS50042"/>
    </source>
</evidence>
<dbReference type="Gene3D" id="2.60.120.10">
    <property type="entry name" value="Jelly Rolls"/>
    <property type="match status" value="1"/>
</dbReference>
<dbReference type="InterPro" id="IPR014710">
    <property type="entry name" value="RmlC-like_jellyroll"/>
</dbReference>
<dbReference type="SUPFAM" id="SSF46785">
    <property type="entry name" value="Winged helix' DNA-binding domain"/>
    <property type="match status" value="1"/>
</dbReference>
<organism evidence="6 7">
    <name type="scientific">Arenicella chitinivorans</name>
    <dbReference type="NCBI Taxonomy" id="1329800"/>
    <lineage>
        <taxon>Bacteria</taxon>
        <taxon>Pseudomonadati</taxon>
        <taxon>Pseudomonadota</taxon>
        <taxon>Gammaproteobacteria</taxon>
        <taxon>Arenicellales</taxon>
        <taxon>Arenicellaceae</taxon>
        <taxon>Arenicella</taxon>
    </lineage>
</organism>
<evidence type="ECO:0000259" key="5">
    <source>
        <dbReference type="PROSITE" id="PS51063"/>
    </source>
</evidence>
<proteinExistence type="predicted"/>
<dbReference type="PROSITE" id="PS50042">
    <property type="entry name" value="CNMP_BINDING_3"/>
    <property type="match status" value="1"/>
</dbReference>
<dbReference type="InterPro" id="IPR036390">
    <property type="entry name" value="WH_DNA-bd_sf"/>
</dbReference>
<dbReference type="SMART" id="SM00419">
    <property type="entry name" value="HTH_CRP"/>
    <property type="match status" value="1"/>
</dbReference>
<evidence type="ECO:0000256" key="3">
    <source>
        <dbReference type="ARBA" id="ARBA00023163"/>
    </source>
</evidence>
<dbReference type="InterPro" id="IPR012318">
    <property type="entry name" value="HTH_CRP"/>
</dbReference>
<dbReference type="PROSITE" id="PS51063">
    <property type="entry name" value="HTH_CRP_2"/>
    <property type="match status" value="1"/>
</dbReference>
<evidence type="ECO:0000256" key="1">
    <source>
        <dbReference type="ARBA" id="ARBA00023015"/>
    </source>
</evidence>
<feature type="domain" description="Cyclic nucleotide-binding" evidence="4">
    <location>
        <begin position="6"/>
        <end position="81"/>
    </location>
</feature>
<dbReference type="CDD" id="cd00038">
    <property type="entry name" value="CAP_ED"/>
    <property type="match status" value="1"/>
</dbReference>
<comment type="caution">
    <text evidence="6">The sequence shown here is derived from an EMBL/GenBank/DDBJ whole genome shotgun (WGS) entry which is preliminary data.</text>
</comment>